<dbReference type="GeneID" id="25378108"/>
<evidence type="ECO:0000313" key="5">
    <source>
        <dbReference type="EMBL" id="CDJ30899.1"/>
    </source>
</evidence>
<dbReference type="SUPFAM" id="SSF48403">
    <property type="entry name" value="Ankyrin repeat"/>
    <property type="match status" value="1"/>
</dbReference>
<evidence type="ECO:0000256" key="2">
    <source>
        <dbReference type="ARBA" id="ARBA00023043"/>
    </source>
</evidence>
<keyword evidence="6" id="KW-1185">Reference proteome</keyword>
<accession>U6JZR0</accession>
<feature type="region of interest" description="Disordered" evidence="4">
    <location>
        <begin position="1"/>
        <end position="76"/>
    </location>
</feature>
<dbReference type="SMART" id="SM00248">
    <property type="entry name" value="ANK"/>
    <property type="match status" value="2"/>
</dbReference>
<evidence type="ECO:0000256" key="3">
    <source>
        <dbReference type="PROSITE-ProRule" id="PRU00023"/>
    </source>
</evidence>
<dbReference type="PROSITE" id="PS50088">
    <property type="entry name" value="ANK_REPEAT"/>
    <property type="match status" value="1"/>
</dbReference>
<gene>
    <name evidence="5" type="ORF">EMH_0033020</name>
</gene>
<organism evidence="5 6">
    <name type="scientific">Eimeria mitis</name>
    <dbReference type="NCBI Taxonomy" id="44415"/>
    <lineage>
        <taxon>Eukaryota</taxon>
        <taxon>Sar</taxon>
        <taxon>Alveolata</taxon>
        <taxon>Apicomplexa</taxon>
        <taxon>Conoidasida</taxon>
        <taxon>Coccidia</taxon>
        <taxon>Eucoccidiorida</taxon>
        <taxon>Eimeriorina</taxon>
        <taxon>Eimeriidae</taxon>
        <taxon>Eimeria</taxon>
    </lineage>
</organism>
<proteinExistence type="predicted"/>
<dbReference type="EMBL" id="HG682870">
    <property type="protein sequence ID" value="CDJ30899.1"/>
    <property type="molecule type" value="Genomic_DNA"/>
</dbReference>
<dbReference type="OrthoDB" id="1577640at2759"/>
<dbReference type="PROSITE" id="PS50297">
    <property type="entry name" value="ANK_REP_REGION"/>
    <property type="match status" value="1"/>
</dbReference>
<feature type="repeat" description="ANK" evidence="3">
    <location>
        <begin position="216"/>
        <end position="248"/>
    </location>
</feature>
<dbReference type="VEuPathDB" id="ToxoDB:EMH_0033020"/>
<reference evidence="5" key="2">
    <citation type="submission" date="2013-10" db="EMBL/GenBank/DDBJ databases">
        <authorList>
            <person name="Aslett M."/>
        </authorList>
    </citation>
    <scope>NUCLEOTIDE SEQUENCE [LARGE SCALE GENOMIC DNA]</scope>
    <source>
        <strain evidence="5">Houghton</strain>
    </source>
</reference>
<evidence type="ECO:0000256" key="1">
    <source>
        <dbReference type="ARBA" id="ARBA00022737"/>
    </source>
</evidence>
<name>U6JZR0_9EIME</name>
<dbReference type="AlphaFoldDB" id="U6JZR0"/>
<sequence length="460" mass="48642">MDSRVTKCTPAKASSLADDASSSPRGVAPQESPAPEVSPKQQKAEVFAAPSDSEDADADHTYPSPSDCSETSPKRACPAGNPWLLQAAEMVFASSSISPDVLTEEPVGERRPLLLAAVAEAIEGERAVTKAAEELKLETDGSISECQKTLQRTLDEAFDLVRLLLARGASPSVPSEKGVFPLEYAIKKHSLRAAALLLAPRECSKKKSKGCFPLPDGLTPLHVASAANDLNLATLLLSKDASNSLQASARCQNCRDRAAIAVACTPPAPKGLRQPPAVSVSLPLCRSCLVKARDERNCTAAFYCGSSSMLRLLLDSGTPLELRSSAGDTLLHALVYNARRFVEIEPISVAHEAGEDEMGKGTQARPSQAACWCKDCRGAGGNPRGSALCRILLLLERVASQASVNTPPGESGNSKAVADFINTRNHAGWTALHLAASRGYSDICKAVARKRGNSQHQASR</sequence>
<dbReference type="RefSeq" id="XP_013353464.1">
    <property type="nucleotide sequence ID" value="XM_013498010.1"/>
</dbReference>
<dbReference type="PANTHER" id="PTHR24166">
    <property type="entry name" value="ROLLING PEBBLES, ISOFORM B"/>
    <property type="match status" value="1"/>
</dbReference>
<protein>
    <submittedName>
        <fullName evidence="5">Uncharacterized protein</fullName>
    </submittedName>
</protein>
<dbReference type="InterPro" id="IPR050889">
    <property type="entry name" value="Dendritic_Spine_Reg/Scaffold"/>
</dbReference>
<keyword evidence="1" id="KW-0677">Repeat</keyword>
<keyword evidence="2 3" id="KW-0040">ANK repeat</keyword>
<dbReference type="InterPro" id="IPR002110">
    <property type="entry name" value="Ankyrin_rpt"/>
</dbReference>
<evidence type="ECO:0000256" key="4">
    <source>
        <dbReference type="SAM" id="MobiDB-lite"/>
    </source>
</evidence>
<dbReference type="Pfam" id="PF12796">
    <property type="entry name" value="Ank_2"/>
    <property type="match status" value="1"/>
</dbReference>
<evidence type="ECO:0000313" key="6">
    <source>
        <dbReference type="Proteomes" id="UP000030744"/>
    </source>
</evidence>
<dbReference type="Pfam" id="PF00023">
    <property type="entry name" value="Ank"/>
    <property type="match status" value="1"/>
</dbReference>
<dbReference type="InterPro" id="IPR036770">
    <property type="entry name" value="Ankyrin_rpt-contain_sf"/>
</dbReference>
<dbReference type="Proteomes" id="UP000030744">
    <property type="component" value="Unassembled WGS sequence"/>
</dbReference>
<reference evidence="5" key="1">
    <citation type="submission" date="2013-10" db="EMBL/GenBank/DDBJ databases">
        <title>Genomic analysis of the causative agents of coccidiosis in chickens.</title>
        <authorList>
            <person name="Reid A.J."/>
            <person name="Blake D."/>
            <person name="Billington K."/>
            <person name="Browne H."/>
            <person name="Dunn M."/>
            <person name="Hung S."/>
            <person name="Kawahara F."/>
            <person name="Miranda-Saavedra D."/>
            <person name="Mourier T."/>
            <person name="Nagra H."/>
            <person name="Otto T.D."/>
            <person name="Rawlings N."/>
            <person name="Sanchez A."/>
            <person name="Sanders M."/>
            <person name="Subramaniam C."/>
            <person name="Tay Y."/>
            <person name="Dear P."/>
            <person name="Doerig C."/>
            <person name="Gruber A."/>
            <person name="Parkinson J."/>
            <person name="Shirley M."/>
            <person name="Wan K.L."/>
            <person name="Berriman M."/>
            <person name="Tomley F."/>
            <person name="Pain A."/>
        </authorList>
    </citation>
    <scope>NUCLEOTIDE SEQUENCE [LARGE SCALE GENOMIC DNA]</scope>
    <source>
        <strain evidence="5">Houghton</strain>
    </source>
</reference>
<feature type="compositionally biased region" description="Low complexity" evidence="4">
    <location>
        <begin position="11"/>
        <end position="23"/>
    </location>
</feature>
<dbReference type="PANTHER" id="PTHR24166:SF48">
    <property type="entry name" value="PROTEIN VAPYRIN"/>
    <property type="match status" value="1"/>
</dbReference>
<dbReference type="Gene3D" id="1.25.40.20">
    <property type="entry name" value="Ankyrin repeat-containing domain"/>
    <property type="match status" value="2"/>
</dbReference>